<feature type="transmembrane region" description="Helical" evidence="7">
    <location>
        <begin position="898"/>
        <end position="922"/>
    </location>
</feature>
<sequence>MSAHYARLLAHYPYAVVGMVALVSVTCLIITFTAQKLPEFKNPSDVGAYNCISLYKGFEARGTEISNRLVTWQNMKDATTRNPSIGLLSAMPLERSAGAWTVYNNSAIHRKTRSLDEQGFFCEGSPGAQYSRLVLQGADASEDLFSLQPLLSMCHLDLRLRSISEEFSNICVLSRNDTCCRSWTLANYVAAHGRRASCLDITEADVSQLRDLALDCADYYYNGTLAADCYRTRCAGVPAVCGAAYEVLHYVVDVAFVESAAAADSSSPAAATYAMMFLPVATGIGVRRYYGALAADALRGKGVAVVALEFGLKYELFQEYLKSDTVFVAAASGSVFVFVWLYTRSLFITTMMAVAMAFSLVIAYFFYSMIFELAFFPFVNLLAVVLVVALGADDVFIYAKIWSLAKSEKNNGVFEKIIVDTLAHATRSMFVSSLTTAAALYASYVSAISALRCFSVFAGTAVLVNFFFMVTWLPACFIIHDKWVSSRIFFEKLLPFVVVKGRLVWLLLFGAAAAGSCVVIFYKPRLSLPNVDYFQFFDSLNPFEVYDFKFRDVFGFEKCRQEGGGWQLPIKVVWGVQPADNGDHLDPYSTGTLQFDSSFDLMHHDSQVWLLEFCTQLRNQTFYKPSFGPQLTDCFMQKFANWMKKPCIALDESDSAPCCRASAFPFSRSVFTTCLERYMTSLQNTPTYDYHRGVGGLRFDVESGDVRAVILEFDSAYAFTFKYEPMHEFFERVESWVAERMASAPPSLRNGWFVSELAFYDLQRTLSSGTLTAIAVSIAVACLVLFVTTLNVLVTLCAIAAIAGVIFATIAALTLLGWQLNVLESSTLTVAVGLAADFTLHYVVAYRRCGVVGGGGGSGNAREAGVVFALAHVGSPVALAAFSTLVAGALLLPSRVLAYQQLGVFLIVIAAVSWTFATLLLLSQHLRHKLRPPGHVAVVQPQRKAAASCAPTLLLPEEGVTEEAEEPIDGKQLYDDEGSGVWVLNKSLV</sequence>
<dbReference type="GeneID" id="106807267"/>
<feature type="transmembrane region" description="Helical" evidence="7">
    <location>
        <begin position="766"/>
        <end position="787"/>
    </location>
</feature>
<evidence type="ECO:0000256" key="7">
    <source>
        <dbReference type="SAM" id="Phobius"/>
    </source>
</evidence>
<evidence type="ECO:0000256" key="2">
    <source>
        <dbReference type="ARBA" id="ARBA00022692"/>
    </source>
</evidence>
<evidence type="ECO:0000256" key="1">
    <source>
        <dbReference type="ARBA" id="ARBA00004141"/>
    </source>
</evidence>
<organism evidence="9 10">
    <name type="scientific">Priapulus caudatus</name>
    <name type="common">Priapulid worm</name>
    <dbReference type="NCBI Taxonomy" id="37621"/>
    <lineage>
        <taxon>Eukaryota</taxon>
        <taxon>Metazoa</taxon>
        <taxon>Ecdysozoa</taxon>
        <taxon>Scalidophora</taxon>
        <taxon>Priapulida</taxon>
        <taxon>Priapulimorpha</taxon>
        <taxon>Priapulimorphida</taxon>
        <taxon>Priapulidae</taxon>
        <taxon>Priapulus</taxon>
    </lineage>
</organism>
<evidence type="ECO:0000256" key="3">
    <source>
        <dbReference type="ARBA" id="ARBA00022989"/>
    </source>
</evidence>
<evidence type="ECO:0000256" key="4">
    <source>
        <dbReference type="ARBA" id="ARBA00023136"/>
    </source>
</evidence>
<evidence type="ECO:0000259" key="8">
    <source>
        <dbReference type="PROSITE" id="PS50156"/>
    </source>
</evidence>
<keyword evidence="3 7" id="KW-1133">Transmembrane helix</keyword>
<feature type="transmembrane region" description="Helical" evidence="7">
    <location>
        <begin position="429"/>
        <end position="447"/>
    </location>
</feature>
<keyword evidence="2 7" id="KW-0812">Transmembrane</keyword>
<feature type="transmembrane region" description="Helical" evidence="7">
    <location>
        <begin position="503"/>
        <end position="522"/>
    </location>
</feature>
<evidence type="ECO:0000256" key="6">
    <source>
        <dbReference type="ARBA" id="ARBA00038046"/>
    </source>
</evidence>
<feature type="transmembrane region" description="Helical" evidence="7">
    <location>
        <begin position="374"/>
        <end position="392"/>
    </location>
</feature>
<feature type="transmembrane region" description="Helical" evidence="7">
    <location>
        <begin position="793"/>
        <end position="818"/>
    </location>
</feature>
<keyword evidence="5" id="KW-0325">Glycoprotein</keyword>
<feature type="transmembrane region" description="Helical" evidence="7">
    <location>
        <begin position="12"/>
        <end position="34"/>
    </location>
</feature>
<evidence type="ECO:0000313" key="9">
    <source>
        <dbReference type="Proteomes" id="UP000695022"/>
    </source>
</evidence>
<dbReference type="RefSeq" id="XP_014665049.1">
    <property type="nucleotide sequence ID" value="XM_014809563.1"/>
</dbReference>
<dbReference type="Gene3D" id="1.20.1640.10">
    <property type="entry name" value="Multidrug efflux transporter AcrB transmembrane domain"/>
    <property type="match status" value="2"/>
</dbReference>
<evidence type="ECO:0000256" key="5">
    <source>
        <dbReference type="ARBA" id="ARBA00023180"/>
    </source>
</evidence>
<dbReference type="InterPro" id="IPR053958">
    <property type="entry name" value="HMGCR/SNAP/NPC1-like_SSD"/>
</dbReference>
<name>A0ABM1DYM8_PRICU</name>
<dbReference type="InterPro" id="IPR052081">
    <property type="entry name" value="Dispatched_Hh_regulator"/>
</dbReference>
<dbReference type="SUPFAM" id="SSF82866">
    <property type="entry name" value="Multidrug efflux transporter AcrB transmembrane domain"/>
    <property type="match status" value="2"/>
</dbReference>
<dbReference type="PROSITE" id="PS50156">
    <property type="entry name" value="SSD"/>
    <property type="match status" value="1"/>
</dbReference>
<gene>
    <name evidence="10" type="primary">LOC106807267</name>
</gene>
<accession>A0ABM1DYM8</accession>
<feature type="transmembrane region" description="Helical" evidence="7">
    <location>
        <begin position="454"/>
        <end position="480"/>
    </location>
</feature>
<keyword evidence="9" id="KW-1185">Reference proteome</keyword>
<feature type="transmembrane region" description="Helical" evidence="7">
    <location>
        <begin position="348"/>
        <end position="367"/>
    </location>
</feature>
<feature type="transmembrane region" description="Helical" evidence="7">
    <location>
        <begin position="325"/>
        <end position="342"/>
    </location>
</feature>
<proteinExistence type="inferred from homology"/>
<feature type="domain" description="SSD" evidence="8">
    <location>
        <begin position="376"/>
        <end position="479"/>
    </location>
</feature>
<dbReference type="Proteomes" id="UP000695022">
    <property type="component" value="Unplaced"/>
</dbReference>
<feature type="transmembrane region" description="Helical" evidence="7">
    <location>
        <begin position="866"/>
        <end position="892"/>
    </location>
</feature>
<comment type="subcellular location">
    <subcellularLocation>
        <location evidence="1">Membrane</location>
        <topology evidence="1">Multi-pass membrane protein</topology>
    </subcellularLocation>
</comment>
<dbReference type="Pfam" id="PF12349">
    <property type="entry name" value="Sterol-sensing"/>
    <property type="match status" value="1"/>
</dbReference>
<comment type="similarity">
    <text evidence="6">Belongs to the dispatched family.</text>
</comment>
<evidence type="ECO:0000313" key="10">
    <source>
        <dbReference type="RefSeq" id="XP_014665049.1"/>
    </source>
</evidence>
<dbReference type="InterPro" id="IPR000731">
    <property type="entry name" value="SSD"/>
</dbReference>
<dbReference type="PANTHER" id="PTHR45951">
    <property type="entry name" value="PROTEIN DISPATCHED-RELATED"/>
    <property type="match status" value="1"/>
</dbReference>
<reference evidence="10" key="1">
    <citation type="submission" date="2025-08" db="UniProtKB">
        <authorList>
            <consortium name="RefSeq"/>
        </authorList>
    </citation>
    <scope>IDENTIFICATION</scope>
</reference>
<dbReference type="PANTHER" id="PTHR45951:SF3">
    <property type="entry name" value="PROTEIN DISPATCHED"/>
    <property type="match status" value="1"/>
</dbReference>
<keyword evidence="4 7" id="KW-0472">Membrane</keyword>
<protein>
    <submittedName>
        <fullName evidence="10">Protein dispatched homolog 1-like</fullName>
    </submittedName>
</protein>